<dbReference type="Gene3D" id="1.10.1070.11">
    <property type="entry name" value="Phosphatidylinositol 3-/4-kinase, catalytic domain"/>
    <property type="match status" value="1"/>
</dbReference>
<dbReference type="Pfam" id="PF20502">
    <property type="entry name" value="DNAPKcs_CC1-2"/>
    <property type="match status" value="2"/>
</dbReference>
<dbReference type="Pfam" id="PF02260">
    <property type="entry name" value="FATC"/>
    <property type="match status" value="1"/>
</dbReference>
<accession>A0AAW1S1B7</accession>
<evidence type="ECO:0000313" key="4">
    <source>
        <dbReference type="EMBL" id="KAK9839903.1"/>
    </source>
</evidence>
<dbReference type="GO" id="GO:0006303">
    <property type="term" value="P:double-strand break repair via nonhomologous end joining"/>
    <property type="evidence" value="ECO:0007669"/>
    <property type="project" value="InterPro"/>
</dbReference>
<dbReference type="PANTHER" id="PTHR11139">
    <property type="entry name" value="ATAXIA TELANGIECTASIA MUTATED ATM -RELATED"/>
    <property type="match status" value="1"/>
</dbReference>
<dbReference type="Proteomes" id="UP001438707">
    <property type="component" value="Unassembled WGS sequence"/>
</dbReference>
<dbReference type="GO" id="GO:0000723">
    <property type="term" value="P:telomere maintenance"/>
    <property type="evidence" value="ECO:0007669"/>
    <property type="project" value="TreeGrafter"/>
</dbReference>
<dbReference type="SUPFAM" id="SSF56112">
    <property type="entry name" value="Protein kinase-like (PK-like)"/>
    <property type="match status" value="1"/>
</dbReference>
<dbReference type="InterPro" id="IPR003152">
    <property type="entry name" value="FATC_dom"/>
</dbReference>
<feature type="compositionally biased region" description="Low complexity" evidence="1">
    <location>
        <begin position="2623"/>
        <end position="2634"/>
    </location>
</feature>
<dbReference type="PROSITE" id="PS51190">
    <property type="entry name" value="FATC"/>
    <property type="match status" value="1"/>
</dbReference>
<evidence type="ECO:0008006" key="6">
    <source>
        <dbReference type="Google" id="ProtNLM"/>
    </source>
</evidence>
<dbReference type="Pfam" id="PF00454">
    <property type="entry name" value="PI3_PI4_kinase"/>
    <property type="match status" value="1"/>
</dbReference>
<dbReference type="InterPro" id="IPR011009">
    <property type="entry name" value="Kinase-like_dom_sf"/>
</dbReference>
<dbReference type="Pfam" id="PF20500">
    <property type="entry name" value="DNA-PKcs_N"/>
    <property type="match status" value="2"/>
</dbReference>
<evidence type="ECO:0000259" key="2">
    <source>
        <dbReference type="PROSITE" id="PS50290"/>
    </source>
</evidence>
<dbReference type="InterPro" id="IPR050517">
    <property type="entry name" value="DDR_Repair_Kinase"/>
</dbReference>
<feature type="region of interest" description="Disordered" evidence="1">
    <location>
        <begin position="2621"/>
        <end position="2659"/>
    </location>
</feature>
<organism evidence="4 5">
    <name type="scientific">Apatococcus lobatus</name>
    <dbReference type="NCBI Taxonomy" id="904363"/>
    <lineage>
        <taxon>Eukaryota</taxon>
        <taxon>Viridiplantae</taxon>
        <taxon>Chlorophyta</taxon>
        <taxon>core chlorophytes</taxon>
        <taxon>Trebouxiophyceae</taxon>
        <taxon>Chlorellales</taxon>
        <taxon>Chlorellaceae</taxon>
        <taxon>Apatococcus</taxon>
    </lineage>
</organism>
<gene>
    <name evidence="4" type="ORF">WJX74_000152</name>
</gene>
<protein>
    <recommendedName>
        <fullName evidence="6">Non-specific serine/threonine protein kinase</fullName>
    </recommendedName>
</protein>
<dbReference type="InterPro" id="IPR000403">
    <property type="entry name" value="PI3/4_kinase_cat_dom"/>
</dbReference>
<dbReference type="EMBL" id="JALJOS010000004">
    <property type="protein sequence ID" value="KAK9839903.1"/>
    <property type="molecule type" value="Genomic_DNA"/>
</dbReference>
<name>A0AAW1S1B7_9CHLO</name>
<feature type="domain" description="FATC" evidence="3">
    <location>
        <begin position="4009"/>
        <end position="4041"/>
    </location>
</feature>
<dbReference type="GO" id="GO:0005634">
    <property type="term" value="C:nucleus"/>
    <property type="evidence" value="ECO:0007669"/>
    <property type="project" value="InterPro"/>
</dbReference>
<sequence length="4041" mass="442436">MSLRACLAELQDCTGPDRLDAASEAWEKVVKVVQENVKAQPFDVLTFKLLSETLPGFLTKSFSAKGKSASKLHTIIFKWLASYLEEPGHAGLQKAAASFCKACIYCFKRTESNPCRSEIVRCTEPLLEALASEADPQLSELGSLLQTTYQRDRKISKTLRGDMFQCLGHLIEAAPMVFQAGTFSYKWLLSETHTVLKKQLKAENQELMLLAGAIAGLASALSVSKEDEGQDVEELAFRLLHQSIQQVEELKRYHALRSSLHLLDLQAWRFKKQILADAQGLTERLGKMTMHQNQSLRDAAGLALEAVLAQVAEEMAKQPQTHQELYSKMMGSVTQKLISPKSSNPEKTVAMRTIGALAKATHAIYGIPGIQKVMVHLPQTDQGQDEMEDKIAFNEVVLLQALTQHMIYLKATDESRLQQCLRAVTGISARYGQLWPKQRPRVHQPLCDLLSAASSQPGCLQIVLPRLVSTLLQHTLKPEEIADQQAGQEENIDLEPIWTKFMPLWLALLAPEQGSSLVDKDHIVQALYNGLIQAVLEILPVLDLARSNVVAQENFGPSSQMTFTSTCISYCRKYPFLSGFYRLLTSALRCLNSAQSPGAGKGADCTETLEQARKALAAFLSEVTIASSMYRDELLAASLELLLAGMSMGHSLLSPKAMSVPLQKALQIGLQQPRIAEIALVALESCASNVAAPLAPLLGPSINPYLTPVSLKHHVGPTATAEEQAEGEDDEAEISAKQSARDIENNAAAAATRDADSLKEGLNVLQPRFLQWLGRLGGAADCMLMQHPLLRARSELAAPDAPTLSGFSDGAWRGMQDLLGLSVYFEGSSEAVTVWLDCLLPQVADRAEKSPDRSCRVAACEFVHASILWMLGATADRTAGETSEDDAAPTKFHKVMQCLYPIVIRLAASAEPIAQQLFEPLLMQLAHYFTRSQAREAAATLALLDAVTDGLANATSAGVRDLCASATHELLEWSMRHRPKIDGSSKQPVSSYAILIMRRMYERLSHPEPYMRLGASKAMQRCVLAMRKHRSLAEDTCLEALRHCIMSLQQAADDHVQLGAIAAAREAIRGLTGLLTGGEGSDDLLAALKHADPVTKKASKMDDFIVWVWRQIICTNRYVREACMWILKHLCDLWKPESSMDDDQSGIASWVDELAKNNPEEIDSVKQALVLREPMPVAARAEALKLWLQELDAAVHCMAWMLQQTAMAASELLPADEITKPHAALQLLTFFDKYADVGLTEVPALTAHEGENTLERITYHGLQWLQQVIAEPFLDSYLDIVAKFVTVVLFQPSLLGLAQSNDVALSRMTLLAQELLQTADSRRPALLPSLQQQLRPTVERMLLEPKAAPEFSRQTHPVSADLMRGFQTIQQLQLPAKSSLISQEVLSKLPERLLEWAAGITAHAAAHQRTAAAQGLQLAIQLGLPNQPMLNVLLDPKAGEGFFVAYQIPVQAWVLFNNEASCKALGPALAGTDQSRVAEVVLSGTLQMLQQSKASNDGRSDPRQRSFLQSLLRHLGINSGSTNSPSNDAMLRLLRQMLTLDALTVLNPTGSELTDLVDYFVSILALRGPMHAHLKREALGLLPQLFSLPEVQMQRVMDALADLANDSFPSSSHDLQEGSTQETEYRRLLLLIMSGAVRAAEDKRDVSSLLEAMLPVLRELGEGEGHRYQDALRTRLALIAAAPWKGVDLAAADPASLVGMMDSEPQEAVHGQECMLQKQSFDQASAQAKAMFAYAWRYAMAANGQPLALRQAMMEYLLLPCLQYAPQVFISRTIQESIRNLMDVVNCKLGEWQPLRGDPEANLVAKAAAYRLLRIMYLALPVADIKETILEPFGGHKAVMQKAAADMKTLELDSRGALSKQARQAAYVCACSLMIASQTKEPLFKALLEKPETWARIVDTSRELDFQKQQRAIDSPSFHRREAAMQSRAALLRSSLSASMASSMMTSLSFGASIGGSIAGSSQLLTGSQQSSGPAVSLRQMTQDSLSMPFVDREQMAVPDAALQDALPTNEDDLDAEPVMLAAAQLVERAATLFEGGDGDTMPSWMQSLHLLAGSAETPAYLRLFLIKLVIHVDRRHVDRAASQPEVMLPDESGNPPPSIFAKYACQWFGPMVDVLTLGKSQEAGIHYMLRDAILVLLSWPSLWPPIGKNAQLTRSAAACLMEHLVKSAHSESAQVTKSNCDYIRVIASKWRAFNPISVAAILTHLSVAVPKDGERKALHAVVSRRALGMKLLCVGLLDREQAVPMLADPDMQGTICQVIQSLTLKGGQRFAEQTGETIGILLLRLTKQSSSTPDTEVVQQIWQETRQSLVAIHRSGQDDRFLFALDRLSSRHKSIVADLRLQVASSLARCSSLLKSVALKILTRLATADPETLWSEILPQLPMLLGRPPVSVQNTALQLCKQLMQTVNLTAQQVSSHFLSHSLPAFENNSSPDCQLSFFEVFSEVWQLHPQLQDQLKGPLLRLLGTPSTDLRKRVLRFWNSVLPATLPERLVSLIQLPTDLGPVQRQRFGAHWAQSSALLMMELTNAHDNSRKPIYKKDLGNCTFVDYSVDTMRSGTHSTAPMFSPQWTASQATYNPSMSGSQTTQAISQGAPGMVHATQSHSRISQSFSLAPLGGDTLALSGKTSGSHSPSKSPHKATLYRRPNSRPSAGFSGMLGRIRRRQELRAAQEKARTSKVTLARQYRVGDLPDVQSITPESFLSPLGSMIASDKQMAQLAFGMLAASAMHDPACSPEMEDLQQELHTALSGALALHPADTQQLECLLEVAMGGNGIRLPINDVAQAAKKAGCLHSGIRLIEDSLLTDANSVARQQTGGRSRMQKHAAEHAVVPGVSCDMDSWAQLAALYKEAGFDHLTQVAYSSHITRCPATKEALQAVSSRRLNDAFTLFESLMRAAIEEEMEVEGVQHADEVQGPSKLQLMAGKEPSAQEEDLWFRERNRCMEMLGEWDDLLLVIDDEIKEDTARLFADGVERQFLRPYLRASLSSPAGQDRIKPLFDLGLASPDNARLVQQVAPVEHAAQTLLLKQWDRCHGTLKACMSVFTDRWTSLSPLDVSQRLQALSLLQPLTEAQEALTVLGISSTQLEPSSINGGHLHNLITSWQARWPSNQHADPHATLAVITMREILLGLLLPLSQRQGTLKECQALQTPCQSPWQVVTGLRNSLLLGGARSLGEQGFIDTAQDLITKHQAAAEDNDIQSSALQLRLRIEQVKAAADTPQWLLQRLAEESAGVAQAADHQADGQGHNQTPSRCELLILRGVAQTELATAAQVGLRTKPGVQQQHLSEAVQCLTKAVGEGAAASAAEAGGAMLQLARLCHVLLQAAAGSDDEFTLLSDEAAGAAEALLNGKEGVALTLVESILGALKHGSQGQEAQLLIPVLMEAMHKSKAARQAWECHWQGVPIHLLLPWAAQMLSLLDQPEGSSFLPTLKAIAGSYKQALYFPFRLSQEHWGTVGRENGKALGPLLQSEVMQQWATALGDIVFPLQRWQGWMEKLGALMAESRQAEALELYVGEVLQSMAERHNAGGSRAARATRQPMAATVNSKAAPAIKKLLETAFGVGGMKLRKMDAKAFNKAAWQIRSSLTPDDKDRTMKPGRRELASLASWFNTYNANPGKQPTEPLLMPWMPSAQTTVHGPPEQVEIVGFSKDISVFESKQRPIKLTIYGSNFRSHEYIVKGGEDVRIDQRIQQLFSMMNSQLQEHSGASAHHLKVTTYDVIPFSPALGLVAFVPGTRPLIDLCGQSADTLKDTLIGQHQASICRLAKQPAAQGWPKIYDAVHQQVSPDDAAQSLHQLQSKLQWDGFREVMLRLAGGAAEFLIMRSNYLASLAAVSMCGYIAGSGDRHSANILLDLQSGALVPIDFGFSFGSHVQVLPIPELTPFRLTRQMVGPLFPHDTVALLQDPCTLGLAALAAAKQSLLGVMGVFLREPLLEWQREARTLGLHEGSSNNQDGFSSLKVKHAEMKLDGRHPAEIMVRELTPMHGKKTSWKGLQKIVWGDRAVQQPAGLNGALSAGQQAECLLRQATDPHLLFCSWTGWRPWL</sequence>
<dbReference type="InterPro" id="IPR046804">
    <property type="entry name" value="DNA-PKcs_N"/>
</dbReference>
<dbReference type="Pfam" id="PF19704">
    <property type="entry name" value="DNAPKcs_CC5"/>
    <property type="match status" value="2"/>
</dbReference>
<dbReference type="PANTHER" id="PTHR11139:SF68">
    <property type="entry name" value="DNA-DEPENDENT PROTEIN KINASE CATALYTIC SUBUNIT"/>
    <property type="match status" value="1"/>
</dbReference>
<dbReference type="Pfam" id="PF08163">
    <property type="entry name" value="DNAPKcs_CC3"/>
    <property type="match status" value="1"/>
</dbReference>
<dbReference type="Gene3D" id="3.30.1010.10">
    <property type="entry name" value="Phosphatidylinositol 3-kinase Catalytic Subunit, Chain A, domain 4"/>
    <property type="match status" value="1"/>
</dbReference>
<keyword evidence="5" id="KW-1185">Reference proteome</keyword>
<dbReference type="PROSITE" id="PS50290">
    <property type="entry name" value="PI3_4_KINASE_3"/>
    <property type="match status" value="1"/>
</dbReference>
<evidence type="ECO:0000313" key="5">
    <source>
        <dbReference type="Proteomes" id="UP001438707"/>
    </source>
</evidence>
<dbReference type="InterPro" id="IPR045581">
    <property type="entry name" value="DNAPKcs_CC5"/>
</dbReference>
<dbReference type="SMART" id="SM01343">
    <property type="entry name" value="FATC"/>
    <property type="match status" value="1"/>
</dbReference>
<evidence type="ECO:0000259" key="3">
    <source>
        <dbReference type="PROSITE" id="PS51190"/>
    </source>
</evidence>
<dbReference type="InterPro" id="IPR046803">
    <property type="entry name" value="DNAPKcs_CC1-2"/>
</dbReference>
<dbReference type="InterPro" id="IPR036940">
    <property type="entry name" value="PI3/4_kinase_cat_sf"/>
</dbReference>
<comment type="caution">
    <text evidence="4">The sequence shown here is derived from an EMBL/GenBank/DDBJ whole genome shotgun (WGS) entry which is preliminary data.</text>
</comment>
<reference evidence="4 5" key="1">
    <citation type="journal article" date="2024" name="Nat. Commun.">
        <title>Phylogenomics reveals the evolutionary origins of lichenization in chlorophyte algae.</title>
        <authorList>
            <person name="Puginier C."/>
            <person name="Libourel C."/>
            <person name="Otte J."/>
            <person name="Skaloud P."/>
            <person name="Haon M."/>
            <person name="Grisel S."/>
            <person name="Petersen M."/>
            <person name="Berrin J.G."/>
            <person name="Delaux P.M."/>
            <person name="Dal Grande F."/>
            <person name="Keller J."/>
        </authorList>
    </citation>
    <scope>NUCLEOTIDE SEQUENCE [LARGE SCALE GENOMIC DNA]</scope>
    <source>
        <strain evidence="4 5">SAG 2145</strain>
    </source>
</reference>
<dbReference type="SMART" id="SM00146">
    <property type="entry name" value="PI3Kc"/>
    <property type="match status" value="1"/>
</dbReference>
<proteinExistence type="predicted"/>
<dbReference type="SMART" id="SM01344">
    <property type="entry name" value="NUC194"/>
    <property type="match status" value="1"/>
</dbReference>
<dbReference type="SUPFAM" id="SSF48371">
    <property type="entry name" value="ARM repeat"/>
    <property type="match status" value="3"/>
</dbReference>
<dbReference type="InterPro" id="IPR012582">
    <property type="entry name" value="DNAPKcs_CC3"/>
</dbReference>
<dbReference type="GO" id="GO:0004674">
    <property type="term" value="F:protein serine/threonine kinase activity"/>
    <property type="evidence" value="ECO:0007669"/>
    <property type="project" value="TreeGrafter"/>
</dbReference>
<dbReference type="InterPro" id="IPR016024">
    <property type="entry name" value="ARM-type_fold"/>
</dbReference>
<feature type="domain" description="PI3K/PI4K catalytic" evidence="2">
    <location>
        <begin position="3646"/>
        <end position="3978"/>
    </location>
</feature>
<evidence type="ECO:0000256" key="1">
    <source>
        <dbReference type="SAM" id="MobiDB-lite"/>
    </source>
</evidence>